<accession>A7A8X9</accession>
<reference evidence="1 2" key="2">
    <citation type="submission" date="2007-05" db="EMBL/GenBank/DDBJ databases">
        <title>Draft genome sequence of Bifidobacterium adolescentis (L2-32).</title>
        <authorList>
            <person name="Sudarsanam P."/>
            <person name="Ley R."/>
            <person name="Guruge J."/>
            <person name="Turnbaugh P.J."/>
            <person name="Mahowald M."/>
            <person name="Liep D."/>
            <person name="Gordon J."/>
        </authorList>
    </citation>
    <scope>NUCLEOTIDE SEQUENCE [LARGE SCALE GENOMIC DNA]</scope>
    <source>
        <strain evidence="1 2">L2-32</strain>
    </source>
</reference>
<protein>
    <submittedName>
        <fullName evidence="1">Uncharacterized protein</fullName>
    </submittedName>
</protein>
<sequence>MHGDISIHALRKESDHRAMQYFSTTPLFQSTLSVRRAT</sequence>
<proteinExistence type="predicted"/>
<evidence type="ECO:0000313" key="1">
    <source>
        <dbReference type="EMBL" id="EDN82194.1"/>
    </source>
</evidence>
<dbReference type="Proteomes" id="UP000003773">
    <property type="component" value="Unassembled WGS sequence"/>
</dbReference>
<dbReference type="HOGENOM" id="CLU_3325063_0_0_11"/>
<dbReference type="AlphaFoldDB" id="A7A8X9"/>
<reference evidence="1 2" key="1">
    <citation type="submission" date="2007-04" db="EMBL/GenBank/DDBJ databases">
        <authorList>
            <person name="Fulton L."/>
            <person name="Clifton S."/>
            <person name="Fulton B."/>
            <person name="Xu J."/>
            <person name="Minx P."/>
            <person name="Pepin K.H."/>
            <person name="Johnson M."/>
            <person name="Thiruvilangam P."/>
            <person name="Bhonagiri V."/>
            <person name="Nash W.E."/>
            <person name="Mardis E.R."/>
            <person name="Wilson R.K."/>
        </authorList>
    </citation>
    <scope>NUCLEOTIDE SEQUENCE [LARGE SCALE GENOMIC DNA]</scope>
    <source>
        <strain evidence="1 2">L2-32</strain>
    </source>
</reference>
<dbReference type="EMBL" id="AAXD02000074">
    <property type="protein sequence ID" value="EDN82194.1"/>
    <property type="molecule type" value="Genomic_DNA"/>
</dbReference>
<comment type="caution">
    <text evidence="1">The sequence shown here is derived from an EMBL/GenBank/DDBJ whole genome shotgun (WGS) entry which is preliminary data.</text>
</comment>
<evidence type="ECO:0000313" key="2">
    <source>
        <dbReference type="Proteomes" id="UP000003773"/>
    </source>
</evidence>
<organism evidence="1 2">
    <name type="scientific">Bifidobacterium adolescentis L2-32</name>
    <dbReference type="NCBI Taxonomy" id="411481"/>
    <lineage>
        <taxon>Bacteria</taxon>
        <taxon>Bacillati</taxon>
        <taxon>Actinomycetota</taxon>
        <taxon>Actinomycetes</taxon>
        <taxon>Bifidobacteriales</taxon>
        <taxon>Bifidobacteriaceae</taxon>
        <taxon>Bifidobacterium</taxon>
    </lineage>
</organism>
<name>A7A8X9_BIFAD</name>
<gene>
    <name evidence="1" type="ORF">BIFADO_02322</name>
</gene>